<protein>
    <submittedName>
        <fullName evidence="1">Uncharacterized protein</fullName>
    </submittedName>
</protein>
<gene>
    <name evidence="1" type="ORF">VNO78_06650</name>
</gene>
<sequence>MERGGTSSGSKGTGKTIITDEEIAEWTRITVNKIKRFNQRGARSGTTVTFHDMTSKGYGWLLPGWVAEERRTSDGRYYYDPDACFYKSQKLAIKAMEQDWNVIVLDT</sequence>
<dbReference type="AlphaFoldDB" id="A0AAN9SUI5"/>
<comment type="caution">
    <text evidence="1">The sequence shown here is derived from an EMBL/GenBank/DDBJ whole genome shotgun (WGS) entry which is preliminary data.</text>
</comment>
<proteinExistence type="predicted"/>
<evidence type="ECO:0000313" key="1">
    <source>
        <dbReference type="EMBL" id="KAK7405391.1"/>
    </source>
</evidence>
<dbReference type="Proteomes" id="UP001386955">
    <property type="component" value="Unassembled WGS sequence"/>
</dbReference>
<evidence type="ECO:0000313" key="2">
    <source>
        <dbReference type="Proteomes" id="UP001386955"/>
    </source>
</evidence>
<dbReference type="EMBL" id="JAYMYS010000002">
    <property type="protein sequence ID" value="KAK7405391.1"/>
    <property type="molecule type" value="Genomic_DNA"/>
</dbReference>
<organism evidence="1 2">
    <name type="scientific">Psophocarpus tetragonolobus</name>
    <name type="common">Winged bean</name>
    <name type="synonym">Dolichos tetragonolobus</name>
    <dbReference type="NCBI Taxonomy" id="3891"/>
    <lineage>
        <taxon>Eukaryota</taxon>
        <taxon>Viridiplantae</taxon>
        <taxon>Streptophyta</taxon>
        <taxon>Embryophyta</taxon>
        <taxon>Tracheophyta</taxon>
        <taxon>Spermatophyta</taxon>
        <taxon>Magnoliopsida</taxon>
        <taxon>eudicotyledons</taxon>
        <taxon>Gunneridae</taxon>
        <taxon>Pentapetalae</taxon>
        <taxon>rosids</taxon>
        <taxon>fabids</taxon>
        <taxon>Fabales</taxon>
        <taxon>Fabaceae</taxon>
        <taxon>Papilionoideae</taxon>
        <taxon>50 kb inversion clade</taxon>
        <taxon>NPAAA clade</taxon>
        <taxon>indigoferoid/millettioid clade</taxon>
        <taxon>Phaseoleae</taxon>
        <taxon>Psophocarpus</taxon>
    </lineage>
</organism>
<keyword evidence="2" id="KW-1185">Reference proteome</keyword>
<accession>A0AAN9SUI5</accession>
<reference evidence="1 2" key="1">
    <citation type="submission" date="2024-01" db="EMBL/GenBank/DDBJ databases">
        <title>The genomes of 5 underutilized Papilionoideae crops provide insights into root nodulation and disease resistanc.</title>
        <authorList>
            <person name="Jiang F."/>
        </authorList>
    </citation>
    <scope>NUCLEOTIDE SEQUENCE [LARGE SCALE GENOMIC DNA]</scope>
    <source>
        <strain evidence="1">DUOXIRENSHENG_FW03</strain>
        <tissue evidence="1">Leaves</tissue>
    </source>
</reference>
<name>A0AAN9SUI5_PSOTE</name>